<feature type="transmembrane region" description="Helical" evidence="1">
    <location>
        <begin position="159"/>
        <end position="180"/>
    </location>
</feature>
<dbReference type="PROSITE" id="PS51257">
    <property type="entry name" value="PROKAR_LIPOPROTEIN"/>
    <property type="match status" value="1"/>
</dbReference>
<sequence length="253" mass="29450">MKPLKKELDPFDRQRLAKIAKISSICVILLSCLYASLWIINFGIFKRAHCPFEVPNADIKNILSLNVAYEFGSAYVDNYTIFSFAAFYIPHCSVINNGLYMRKRHRDHALKLYKSLLKHFEGIEETLSPFILFLLVRIFSGFFMSFYVLLYAVRVQNAIIPFMSFIEFFVNATLMMIAVLSADHAQRKANQCRLSLYEYRQVNSLMEGKYDRFIEDSKYLKLTAWGVFTIQEPLLLGVVAWIFTYTTVLLQFS</sequence>
<reference evidence="2 3" key="1">
    <citation type="submission" date="2021-06" db="EMBL/GenBank/DDBJ databases">
        <title>Caerostris darwini draft genome.</title>
        <authorList>
            <person name="Kono N."/>
            <person name="Arakawa K."/>
        </authorList>
    </citation>
    <scope>NUCLEOTIDE SEQUENCE [LARGE SCALE GENOMIC DNA]</scope>
</reference>
<accession>A0AAV4QVF9</accession>
<organism evidence="2 3">
    <name type="scientific">Caerostris darwini</name>
    <dbReference type="NCBI Taxonomy" id="1538125"/>
    <lineage>
        <taxon>Eukaryota</taxon>
        <taxon>Metazoa</taxon>
        <taxon>Ecdysozoa</taxon>
        <taxon>Arthropoda</taxon>
        <taxon>Chelicerata</taxon>
        <taxon>Arachnida</taxon>
        <taxon>Araneae</taxon>
        <taxon>Araneomorphae</taxon>
        <taxon>Entelegynae</taxon>
        <taxon>Araneoidea</taxon>
        <taxon>Araneidae</taxon>
        <taxon>Caerostris</taxon>
    </lineage>
</organism>
<protein>
    <recommendedName>
        <fullName evidence="4">Gustatory receptor</fullName>
    </recommendedName>
</protein>
<comment type="caution">
    <text evidence="2">The sequence shown here is derived from an EMBL/GenBank/DDBJ whole genome shotgun (WGS) entry which is preliminary data.</text>
</comment>
<feature type="transmembrane region" description="Helical" evidence="1">
    <location>
        <begin position="21"/>
        <end position="45"/>
    </location>
</feature>
<feature type="transmembrane region" description="Helical" evidence="1">
    <location>
        <begin position="79"/>
        <end position="100"/>
    </location>
</feature>
<keyword evidence="1" id="KW-0472">Membrane</keyword>
<feature type="transmembrane region" description="Helical" evidence="1">
    <location>
        <begin position="222"/>
        <end position="243"/>
    </location>
</feature>
<dbReference type="Proteomes" id="UP001054837">
    <property type="component" value="Unassembled WGS sequence"/>
</dbReference>
<evidence type="ECO:0000256" key="1">
    <source>
        <dbReference type="SAM" id="Phobius"/>
    </source>
</evidence>
<keyword evidence="1" id="KW-1133">Transmembrane helix</keyword>
<name>A0AAV4QVF9_9ARAC</name>
<feature type="transmembrane region" description="Helical" evidence="1">
    <location>
        <begin position="130"/>
        <end position="153"/>
    </location>
</feature>
<dbReference type="EMBL" id="BPLQ01005017">
    <property type="protein sequence ID" value="GIY12306.1"/>
    <property type="molecule type" value="Genomic_DNA"/>
</dbReference>
<keyword evidence="3" id="KW-1185">Reference proteome</keyword>
<proteinExistence type="predicted"/>
<dbReference type="AlphaFoldDB" id="A0AAV4QVF9"/>
<evidence type="ECO:0000313" key="2">
    <source>
        <dbReference type="EMBL" id="GIY12306.1"/>
    </source>
</evidence>
<evidence type="ECO:0008006" key="4">
    <source>
        <dbReference type="Google" id="ProtNLM"/>
    </source>
</evidence>
<gene>
    <name evidence="2" type="primary">AVEN_236654_1</name>
    <name evidence="2" type="ORF">CDAR_266051</name>
</gene>
<keyword evidence="1" id="KW-0812">Transmembrane</keyword>
<evidence type="ECO:0000313" key="3">
    <source>
        <dbReference type="Proteomes" id="UP001054837"/>
    </source>
</evidence>